<dbReference type="SUPFAM" id="SSF54060">
    <property type="entry name" value="His-Me finger endonucleases"/>
    <property type="match status" value="1"/>
</dbReference>
<dbReference type="PROSITE" id="PS51257">
    <property type="entry name" value="PROKAR_LIPOPROTEIN"/>
    <property type="match status" value="1"/>
</dbReference>
<dbReference type="EMBL" id="PFFQ01000047">
    <property type="protein sequence ID" value="PIW15684.1"/>
    <property type="molecule type" value="Genomic_DNA"/>
</dbReference>
<dbReference type="PANTHER" id="PTHR33607:SF2">
    <property type="entry name" value="ENDONUCLEASE-1"/>
    <property type="match status" value="1"/>
</dbReference>
<gene>
    <name evidence="4" type="ORF">COW36_16230</name>
</gene>
<sequence>MKNLFRHALASSFLVILAACQSQPLNLALNQQALLSPARYQAASRTAPRGDWFAQLSPQLQSYYAEARGKTGAELFQALHTIISRNTTALGYGEARAYMYGTADNFANGNQSGVVGVYSNLFILGRGGNGNDYREQGDLNKDGTAGDFVNCEHTWPQSFFSKQLPMVSDMHHLFPTLSKPNGMRGHHPFGMSNEGKIVYSTSAGSKLIVRSNRLSASSAPETDKSITPFGGADAVFEPTNTQKGNTARAMMYFWLRYNDRNIRGGDFDARNFWNNRLGMFKEWSEQIDPIDERERVRHELIFKKQGNRNPFIDIPNLASLIGEQAMQAR</sequence>
<feature type="chain" id="PRO_5014876274" description="Endonuclease I" evidence="3">
    <location>
        <begin position="19"/>
        <end position="329"/>
    </location>
</feature>
<evidence type="ECO:0000256" key="3">
    <source>
        <dbReference type="SAM" id="SignalP"/>
    </source>
</evidence>
<dbReference type="GO" id="GO:0016787">
    <property type="term" value="F:hydrolase activity"/>
    <property type="evidence" value="ECO:0007669"/>
    <property type="project" value="UniProtKB-KW"/>
</dbReference>
<dbReference type="PANTHER" id="PTHR33607">
    <property type="entry name" value="ENDONUCLEASE-1"/>
    <property type="match status" value="1"/>
</dbReference>
<name>A0A2M7G1R0_9BACT</name>
<comment type="caution">
    <text evidence="4">The sequence shown here is derived from an EMBL/GenBank/DDBJ whole genome shotgun (WGS) entry which is preliminary data.</text>
</comment>
<dbReference type="GO" id="GO:0004518">
    <property type="term" value="F:nuclease activity"/>
    <property type="evidence" value="ECO:0007669"/>
    <property type="project" value="UniProtKB-KW"/>
</dbReference>
<dbReference type="Proteomes" id="UP000231019">
    <property type="component" value="Unassembled WGS sequence"/>
</dbReference>
<proteinExistence type="predicted"/>
<feature type="signal peptide" evidence="3">
    <location>
        <begin position="1"/>
        <end position="18"/>
    </location>
</feature>
<evidence type="ECO:0000256" key="1">
    <source>
        <dbReference type="ARBA" id="ARBA00022722"/>
    </source>
</evidence>
<evidence type="ECO:0000256" key="2">
    <source>
        <dbReference type="ARBA" id="ARBA00022801"/>
    </source>
</evidence>
<evidence type="ECO:0008006" key="6">
    <source>
        <dbReference type="Google" id="ProtNLM"/>
    </source>
</evidence>
<dbReference type="InterPro" id="IPR044925">
    <property type="entry name" value="His-Me_finger_sf"/>
</dbReference>
<dbReference type="AlphaFoldDB" id="A0A2M7G1R0"/>
<dbReference type="InterPro" id="IPR007346">
    <property type="entry name" value="Endonuclease-I"/>
</dbReference>
<keyword evidence="1" id="KW-0540">Nuclease</keyword>
<protein>
    <recommendedName>
        <fullName evidence="6">Endonuclease I</fullName>
    </recommendedName>
</protein>
<evidence type="ECO:0000313" key="5">
    <source>
        <dbReference type="Proteomes" id="UP000231019"/>
    </source>
</evidence>
<accession>A0A2M7G1R0</accession>
<keyword evidence="2" id="KW-0378">Hydrolase</keyword>
<keyword evidence="3" id="KW-0732">Signal</keyword>
<evidence type="ECO:0000313" key="4">
    <source>
        <dbReference type="EMBL" id="PIW15684.1"/>
    </source>
</evidence>
<organism evidence="4 5">
    <name type="scientific">bacterium (Candidatus Blackallbacteria) CG17_big_fil_post_rev_8_21_14_2_50_48_46</name>
    <dbReference type="NCBI Taxonomy" id="2014261"/>
    <lineage>
        <taxon>Bacteria</taxon>
        <taxon>Candidatus Blackallbacteria</taxon>
    </lineage>
</organism>
<reference evidence="4 5" key="1">
    <citation type="submission" date="2017-09" db="EMBL/GenBank/DDBJ databases">
        <title>Depth-based differentiation of microbial function through sediment-hosted aquifers and enrichment of novel symbionts in the deep terrestrial subsurface.</title>
        <authorList>
            <person name="Probst A.J."/>
            <person name="Ladd B."/>
            <person name="Jarett J.K."/>
            <person name="Geller-Mcgrath D.E."/>
            <person name="Sieber C.M."/>
            <person name="Emerson J.B."/>
            <person name="Anantharaman K."/>
            <person name="Thomas B.C."/>
            <person name="Malmstrom R."/>
            <person name="Stieglmeier M."/>
            <person name="Klingl A."/>
            <person name="Woyke T."/>
            <person name="Ryan C.M."/>
            <person name="Banfield J.F."/>
        </authorList>
    </citation>
    <scope>NUCLEOTIDE SEQUENCE [LARGE SCALE GENOMIC DNA]</scope>
    <source>
        <strain evidence="4">CG17_big_fil_post_rev_8_21_14_2_50_48_46</strain>
    </source>
</reference>
<dbReference type="Pfam" id="PF04231">
    <property type="entry name" value="Endonuclease_1"/>
    <property type="match status" value="1"/>
</dbReference>